<dbReference type="Pfam" id="PF13241">
    <property type="entry name" value="NAD_binding_7"/>
    <property type="match status" value="1"/>
</dbReference>
<dbReference type="PANTHER" id="PTHR35330:SF1">
    <property type="entry name" value="SIROHEME BIOSYNTHESIS PROTEIN MET8"/>
    <property type="match status" value="1"/>
</dbReference>
<proteinExistence type="predicted"/>
<gene>
    <name evidence="7" type="ORF">SAMN02745158_03201</name>
</gene>
<evidence type="ECO:0000256" key="4">
    <source>
        <dbReference type="ARBA" id="ARBA00023027"/>
    </source>
</evidence>
<name>A0A1M5AIB3_9CLOT</name>
<dbReference type="GO" id="GO:0004325">
    <property type="term" value="F:ferrochelatase activity"/>
    <property type="evidence" value="ECO:0007669"/>
    <property type="project" value="InterPro"/>
</dbReference>
<keyword evidence="5" id="KW-0627">Porphyrin biosynthesis</keyword>
<evidence type="ECO:0000256" key="6">
    <source>
        <dbReference type="ARBA" id="ARBA00047561"/>
    </source>
</evidence>
<comment type="catalytic activity">
    <reaction evidence="6">
        <text>precorrin-2 + NAD(+) = sirohydrochlorin + NADH + 2 H(+)</text>
        <dbReference type="Rhea" id="RHEA:15613"/>
        <dbReference type="ChEBI" id="CHEBI:15378"/>
        <dbReference type="ChEBI" id="CHEBI:57540"/>
        <dbReference type="ChEBI" id="CHEBI:57945"/>
        <dbReference type="ChEBI" id="CHEBI:58351"/>
        <dbReference type="ChEBI" id="CHEBI:58827"/>
        <dbReference type="EC" id="1.3.1.76"/>
    </reaction>
</comment>
<evidence type="ECO:0000313" key="8">
    <source>
        <dbReference type="Proteomes" id="UP000184245"/>
    </source>
</evidence>
<evidence type="ECO:0000256" key="3">
    <source>
        <dbReference type="ARBA" id="ARBA00023002"/>
    </source>
</evidence>
<reference evidence="7 8" key="1">
    <citation type="submission" date="2016-11" db="EMBL/GenBank/DDBJ databases">
        <authorList>
            <person name="Jaros S."/>
            <person name="Januszkiewicz K."/>
            <person name="Wedrychowicz H."/>
        </authorList>
    </citation>
    <scope>NUCLEOTIDE SEQUENCE [LARGE SCALE GENOMIC DNA]</scope>
    <source>
        <strain evidence="7 8">DSM 17459</strain>
    </source>
</reference>
<evidence type="ECO:0000313" key="7">
    <source>
        <dbReference type="EMBL" id="SHF29877.1"/>
    </source>
</evidence>
<protein>
    <recommendedName>
        <fullName evidence="2">precorrin-2 dehydrogenase</fullName>
        <ecNumber evidence="2">1.3.1.76</ecNumber>
    </recommendedName>
</protein>
<comment type="pathway">
    <text evidence="1">Porphyrin-containing compound metabolism; siroheme biosynthesis; sirohydrochlorin from precorrin-2: step 1/1.</text>
</comment>
<keyword evidence="8" id="KW-1185">Reference proteome</keyword>
<dbReference type="InterPro" id="IPR028161">
    <property type="entry name" value="Met8-like"/>
</dbReference>
<evidence type="ECO:0000256" key="5">
    <source>
        <dbReference type="ARBA" id="ARBA00023244"/>
    </source>
</evidence>
<dbReference type="SUPFAM" id="SSF75615">
    <property type="entry name" value="Siroheme synthase middle domains-like"/>
    <property type="match status" value="1"/>
</dbReference>
<dbReference type="NCBIfam" id="TIGR01470">
    <property type="entry name" value="cysG_Nterm"/>
    <property type="match status" value="1"/>
</dbReference>
<organism evidence="7 8">
    <name type="scientific">Lactonifactor longoviformis DSM 17459</name>
    <dbReference type="NCBI Taxonomy" id="1122155"/>
    <lineage>
        <taxon>Bacteria</taxon>
        <taxon>Bacillati</taxon>
        <taxon>Bacillota</taxon>
        <taxon>Clostridia</taxon>
        <taxon>Eubacteriales</taxon>
        <taxon>Clostridiaceae</taxon>
        <taxon>Lactonifactor</taxon>
    </lineage>
</organism>
<dbReference type="GO" id="GO:0019354">
    <property type="term" value="P:siroheme biosynthetic process"/>
    <property type="evidence" value="ECO:0007669"/>
    <property type="project" value="UniProtKB-UniPathway"/>
</dbReference>
<dbReference type="PANTHER" id="PTHR35330">
    <property type="entry name" value="SIROHEME BIOSYNTHESIS PROTEIN MET8"/>
    <property type="match status" value="1"/>
</dbReference>
<dbReference type="InterPro" id="IPR036291">
    <property type="entry name" value="NAD(P)-bd_dom_sf"/>
</dbReference>
<sequence length="158" mass="17859">MNNQEKPYFPLFVDLSEKKILVIGAGKIAARRIQTLLPFAGEIRVIAPRAAAEVAEMAENGRIQYEAREYEREDLYDACIVIAATDREQINHEIYSVCKCMGILVNVISDKNKCDFYFPGIVHRDEIVIGVSASGKDHKKAKKVREDIAAFLQEEEKV</sequence>
<dbReference type="OrthoDB" id="9773765at2"/>
<dbReference type="EC" id="1.3.1.76" evidence="2"/>
<keyword evidence="4" id="KW-0520">NAD</keyword>
<dbReference type="GO" id="GO:0043115">
    <property type="term" value="F:precorrin-2 dehydrogenase activity"/>
    <property type="evidence" value="ECO:0007669"/>
    <property type="project" value="UniProtKB-EC"/>
</dbReference>
<dbReference type="SUPFAM" id="SSF51735">
    <property type="entry name" value="NAD(P)-binding Rossmann-fold domains"/>
    <property type="match status" value="1"/>
</dbReference>
<dbReference type="InterPro" id="IPR006367">
    <property type="entry name" value="Sirohaem_synthase_N"/>
</dbReference>
<keyword evidence="3" id="KW-0560">Oxidoreductase</keyword>
<dbReference type="STRING" id="1122155.SAMN02745158_03201"/>
<dbReference type="Gene3D" id="3.40.50.720">
    <property type="entry name" value="NAD(P)-binding Rossmann-like Domain"/>
    <property type="match status" value="1"/>
</dbReference>
<dbReference type="EMBL" id="FQVI01000020">
    <property type="protein sequence ID" value="SHF29877.1"/>
    <property type="molecule type" value="Genomic_DNA"/>
</dbReference>
<accession>A0A1M5AIB3</accession>
<evidence type="ECO:0000256" key="1">
    <source>
        <dbReference type="ARBA" id="ARBA00005010"/>
    </source>
</evidence>
<dbReference type="AlphaFoldDB" id="A0A1M5AIB3"/>
<dbReference type="RefSeq" id="WP_072853535.1">
    <property type="nucleotide sequence ID" value="NZ_FQVI01000020.1"/>
</dbReference>
<dbReference type="UniPathway" id="UPA00262">
    <property type="reaction ID" value="UER00222"/>
</dbReference>
<dbReference type="Proteomes" id="UP000184245">
    <property type="component" value="Unassembled WGS sequence"/>
</dbReference>
<evidence type="ECO:0000256" key="2">
    <source>
        <dbReference type="ARBA" id="ARBA00012400"/>
    </source>
</evidence>